<dbReference type="Proteomes" id="UP000626092">
    <property type="component" value="Unassembled WGS sequence"/>
</dbReference>
<dbReference type="PANTHER" id="PTHR24423:SF625">
    <property type="entry name" value="ETHYLENE RESPONSE SENSOR 1"/>
    <property type="match status" value="1"/>
</dbReference>
<proteinExistence type="predicted"/>
<organism evidence="2 3">
    <name type="scientific">Rhododendron simsii</name>
    <name type="common">Sims's rhododendron</name>
    <dbReference type="NCBI Taxonomy" id="118357"/>
    <lineage>
        <taxon>Eukaryota</taxon>
        <taxon>Viridiplantae</taxon>
        <taxon>Streptophyta</taxon>
        <taxon>Embryophyta</taxon>
        <taxon>Tracheophyta</taxon>
        <taxon>Spermatophyta</taxon>
        <taxon>Magnoliopsida</taxon>
        <taxon>eudicotyledons</taxon>
        <taxon>Gunneridae</taxon>
        <taxon>Pentapetalae</taxon>
        <taxon>asterids</taxon>
        <taxon>Ericales</taxon>
        <taxon>Ericaceae</taxon>
        <taxon>Ericoideae</taxon>
        <taxon>Rhodoreae</taxon>
        <taxon>Rhododendron</taxon>
    </lineage>
</organism>
<dbReference type="PRINTS" id="PR00344">
    <property type="entry name" value="BCTRLSENSOR"/>
</dbReference>
<comment type="caution">
    <text evidence="2">The sequence shown here is derived from an EMBL/GenBank/DDBJ whole genome shotgun (WGS) entry which is preliminary data.</text>
</comment>
<gene>
    <name evidence="2" type="ORF">RHSIM_Rhsim13G0008200</name>
</gene>
<feature type="domain" description="Histidine kinase" evidence="1">
    <location>
        <begin position="1"/>
        <end position="186"/>
    </location>
</feature>
<name>A0A834L6F0_RHOSS</name>
<dbReference type="SMART" id="SM00387">
    <property type="entry name" value="HATPase_c"/>
    <property type="match status" value="1"/>
</dbReference>
<dbReference type="EMBL" id="WJXA01000013">
    <property type="protein sequence ID" value="KAF7120431.1"/>
    <property type="molecule type" value="Genomic_DNA"/>
</dbReference>
<dbReference type="GO" id="GO:0046872">
    <property type="term" value="F:metal ion binding"/>
    <property type="evidence" value="ECO:0007669"/>
    <property type="project" value="UniProtKB-KW"/>
</dbReference>
<dbReference type="InterPro" id="IPR005467">
    <property type="entry name" value="His_kinase_dom"/>
</dbReference>
<evidence type="ECO:0000313" key="3">
    <source>
        <dbReference type="Proteomes" id="UP000626092"/>
    </source>
</evidence>
<dbReference type="InterPro" id="IPR003594">
    <property type="entry name" value="HATPase_dom"/>
</dbReference>
<dbReference type="GO" id="GO:0051740">
    <property type="term" value="F:ethylene binding"/>
    <property type="evidence" value="ECO:0007669"/>
    <property type="project" value="TreeGrafter"/>
</dbReference>
<dbReference type="InterPro" id="IPR036890">
    <property type="entry name" value="HATPase_C_sf"/>
</dbReference>
<accession>A0A834L6F0</accession>
<dbReference type="SUPFAM" id="SSF55874">
    <property type="entry name" value="ATPase domain of HSP90 chaperone/DNA topoisomerase II/histidine kinase"/>
    <property type="match status" value="1"/>
</dbReference>
<dbReference type="OrthoDB" id="1652966at2759"/>
<reference evidence="2" key="1">
    <citation type="submission" date="2019-11" db="EMBL/GenBank/DDBJ databases">
        <authorList>
            <person name="Liu Y."/>
            <person name="Hou J."/>
            <person name="Li T.-Q."/>
            <person name="Guan C.-H."/>
            <person name="Wu X."/>
            <person name="Wu H.-Z."/>
            <person name="Ling F."/>
            <person name="Zhang R."/>
            <person name="Shi X.-G."/>
            <person name="Ren J.-P."/>
            <person name="Chen E.-F."/>
            <person name="Sun J.-M."/>
        </authorList>
    </citation>
    <scope>NUCLEOTIDE SEQUENCE</scope>
    <source>
        <strain evidence="2">Adult_tree_wgs_1</strain>
        <tissue evidence="2">Leaves</tissue>
    </source>
</reference>
<dbReference type="GO" id="GO:0005524">
    <property type="term" value="F:ATP binding"/>
    <property type="evidence" value="ECO:0007669"/>
    <property type="project" value="UniProtKB-KW"/>
</dbReference>
<dbReference type="InterPro" id="IPR004358">
    <property type="entry name" value="Sig_transdc_His_kin-like_C"/>
</dbReference>
<dbReference type="PROSITE" id="PS50109">
    <property type="entry name" value="HIS_KIN"/>
    <property type="match status" value="1"/>
</dbReference>
<dbReference type="GO" id="GO:0004672">
    <property type="term" value="F:protein kinase activity"/>
    <property type="evidence" value="ECO:0007669"/>
    <property type="project" value="UniProtKB-ARBA"/>
</dbReference>
<evidence type="ECO:0000313" key="2">
    <source>
        <dbReference type="EMBL" id="KAF7120431.1"/>
    </source>
</evidence>
<dbReference type="PANTHER" id="PTHR24423">
    <property type="entry name" value="TWO-COMPONENT SENSOR HISTIDINE KINASE"/>
    <property type="match status" value="1"/>
</dbReference>
<dbReference type="GO" id="GO:0038199">
    <property type="term" value="F:ethylene receptor activity"/>
    <property type="evidence" value="ECO:0007669"/>
    <property type="project" value="TreeGrafter"/>
</dbReference>
<dbReference type="Gene3D" id="3.30.565.10">
    <property type="entry name" value="Histidine kinase-like ATPase, C-terminal domain"/>
    <property type="match status" value="1"/>
</dbReference>
<evidence type="ECO:0000259" key="1">
    <source>
        <dbReference type="PROSITE" id="PS50109"/>
    </source>
</evidence>
<keyword evidence="3" id="KW-1185">Reference proteome</keyword>
<protein>
    <recommendedName>
        <fullName evidence="1">Histidine kinase domain-containing protein</fullName>
    </recommendedName>
</protein>
<dbReference type="Pfam" id="PF02518">
    <property type="entry name" value="HATPase_c"/>
    <property type="match status" value="1"/>
</dbReference>
<dbReference type="AlphaFoldDB" id="A0A834L6F0"/>
<dbReference type="GO" id="GO:0005783">
    <property type="term" value="C:endoplasmic reticulum"/>
    <property type="evidence" value="ECO:0007669"/>
    <property type="project" value="TreeGrafter"/>
</dbReference>
<sequence>MKADCNNTLLCIYAMGDEKRVIQTIINIMGNALKFTKKGYVSVVASIAKPETGLCLSCGFDCKTRDWQSPEFYPVSSDGYFFVRVQVDATIYSANSSILLGDCKADLWTCLMWLNDSGCGILPQDIALCFTKFAQSQSGSNRNNNGAGLGLAICKRFITLMGGHIWIESEGLDKGATVSFIAKLGICNDPNESTMPEDAVADRTDQGSADVIARNLFAEELPRYQRSL</sequence>